<accession>A0A512DPY8</accession>
<evidence type="ECO:0000256" key="4">
    <source>
        <dbReference type="ARBA" id="ARBA00023136"/>
    </source>
</evidence>
<dbReference type="AlphaFoldDB" id="A0A512DPY8"/>
<protein>
    <recommendedName>
        <fullName evidence="7">Lipopolysaccharide assembly protein A domain-containing protein</fullName>
    </recommendedName>
</protein>
<feature type="domain" description="Lipopolysaccharide assembly protein A" evidence="7">
    <location>
        <begin position="23"/>
        <end position="86"/>
    </location>
</feature>
<keyword evidence="5" id="KW-0175">Coiled coil</keyword>
<name>A0A512DPY8_9PROT</name>
<evidence type="ECO:0000256" key="1">
    <source>
        <dbReference type="ARBA" id="ARBA00022475"/>
    </source>
</evidence>
<keyword evidence="4 6" id="KW-0472">Membrane</keyword>
<keyword evidence="9" id="KW-1185">Reference proteome</keyword>
<dbReference type="GO" id="GO:0005886">
    <property type="term" value="C:plasma membrane"/>
    <property type="evidence" value="ECO:0007669"/>
    <property type="project" value="InterPro"/>
</dbReference>
<feature type="coiled-coil region" evidence="5">
    <location>
        <begin position="79"/>
        <end position="106"/>
    </location>
</feature>
<dbReference type="Proteomes" id="UP000321523">
    <property type="component" value="Unassembled WGS sequence"/>
</dbReference>
<keyword evidence="3 6" id="KW-1133">Transmembrane helix</keyword>
<evidence type="ECO:0000313" key="8">
    <source>
        <dbReference type="EMBL" id="GEO38544.1"/>
    </source>
</evidence>
<keyword evidence="2 6" id="KW-0812">Transmembrane</keyword>
<dbReference type="InterPro" id="IPR010445">
    <property type="entry name" value="LapA_dom"/>
</dbReference>
<reference evidence="8 9" key="1">
    <citation type="submission" date="2019-07" db="EMBL/GenBank/DDBJ databases">
        <title>Whole genome shotgun sequence of Skermanella aerolata NBRC 106429.</title>
        <authorList>
            <person name="Hosoyama A."/>
            <person name="Uohara A."/>
            <person name="Ohji S."/>
            <person name="Ichikawa N."/>
        </authorList>
    </citation>
    <scope>NUCLEOTIDE SEQUENCE [LARGE SCALE GENOMIC DNA]</scope>
    <source>
        <strain evidence="8 9">NBRC 106429</strain>
    </source>
</reference>
<dbReference type="RefSeq" id="WP_044433192.1">
    <property type="nucleotide sequence ID" value="NZ_BJYZ01000011.1"/>
</dbReference>
<dbReference type="Pfam" id="PF06305">
    <property type="entry name" value="LapA_dom"/>
    <property type="match status" value="1"/>
</dbReference>
<proteinExistence type="predicted"/>
<keyword evidence="1" id="KW-1003">Cell membrane</keyword>
<dbReference type="EMBL" id="BJYZ01000011">
    <property type="protein sequence ID" value="GEO38544.1"/>
    <property type="molecule type" value="Genomic_DNA"/>
</dbReference>
<evidence type="ECO:0000256" key="6">
    <source>
        <dbReference type="SAM" id="Phobius"/>
    </source>
</evidence>
<evidence type="ECO:0000259" key="7">
    <source>
        <dbReference type="Pfam" id="PF06305"/>
    </source>
</evidence>
<evidence type="ECO:0000256" key="5">
    <source>
        <dbReference type="SAM" id="Coils"/>
    </source>
</evidence>
<evidence type="ECO:0000256" key="2">
    <source>
        <dbReference type="ARBA" id="ARBA00022692"/>
    </source>
</evidence>
<organism evidence="8 9">
    <name type="scientific">Skermanella aerolata</name>
    <dbReference type="NCBI Taxonomy" id="393310"/>
    <lineage>
        <taxon>Bacteria</taxon>
        <taxon>Pseudomonadati</taxon>
        <taxon>Pseudomonadota</taxon>
        <taxon>Alphaproteobacteria</taxon>
        <taxon>Rhodospirillales</taxon>
        <taxon>Azospirillaceae</taxon>
        <taxon>Skermanella</taxon>
    </lineage>
</organism>
<gene>
    <name evidence="8" type="ORF">SAE02_26920</name>
</gene>
<comment type="caution">
    <text evidence="8">The sequence shown here is derived from an EMBL/GenBank/DDBJ whole genome shotgun (WGS) entry which is preliminary data.</text>
</comment>
<evidence type="ECO:0000313" key="9">
    <source>
        <dbReference type="Proteomes" id="UP000321523"/>
    </source>
</evidence>
<feature type="transmembrane region" description="Helical" evidence="6">
    <location>
        <begin position="40"/>
        <end position="64"/>
    </location>
</feature>
<sequence>MRYLSWIITIPIALVIVSFAVSNRDPIDLALWPLPFEITVPLYVAVLTTLVVGFLAGGLVAWGADRRYRVAARVRGRKAAQLERDLAREREQRTVAEKRVAEAAQTLAAANSLPALSNDAARSTSALPRIEAAKAY</sequence>
<evidence type="ECO:0000256" key="3">
    <source>
        <dbReference type="ARBA" id="ARBA00022989"/>
    </source>
</evidence>